<reference evidence="3 4" key="1">
    <citation type="submission" date="2020-04" db="EMBL/GenBank/DDBJ databases">
        <title>Luteolibacter sp. G-1-1-1 isolated from soil.</title>
        <authorList>
            <person name="Dahal R.H."/>
        </authorList>
    </citation>
    <scope>NUCLEOTIDE SEQUENCE [LARGE SCALE GENOMIC DNA]</scope>
    <source>
        <strain evidence="3 4">G-1-1-1</strain>
    </source>
</reference>
<protein>
    <submittedName>
        <fullName evidence="3">PEP-CTERM sorting domain-containing protein</fullName>
    </submittedName>
</protein>
<feature type="signal peptide" evidence="1">
    <location>
        <begin position="1"/>
        <end position="28"/>
    </location>
</feature>
<feature type="domain" description="Ice-binding protein C-terminal" evidence="2">
    <location>
        <begin position="179"/>
        <end position="201"/>
    </location>
</feature>
<evidence type="ECO:0000313" key="3">
    <source>
        <dbReference type="EMBL" id="QJE94494.1"/>
    </source>
</evidence>
<gene>
    <name evidence="3" type="ORF">HHL09_01385</name>
</gene>
<dbReference type="AlphaFoldDB" id="A0A858RD15"/>
<dbReference type="InterPro" id="IPR013424">
    <property type="entry name" value="Ice-binding_C"/>
</dbReference>
<dbReference type="KEGG" id="luo:HHL09_01385"/>
<evidence type="ECO:0000259" key="2">
    <source>
        <dbReference type="Pfam" id="PF07589"/>
    </source>
</evidence>
<keyword evidence="1" id="KW-0732">Signal</keyword>
<proteinExistence type="predicted"/>
<dbReference type="NCBIfam" id="TIGR02595">
    <property type="entry name" value="PEP_CTERM"/>
    <property type="match status" value="1"/>
</dbReference>
<evidence type="ECO:0000256" key="1">
    <source>
        <dbReference type="SAM" id="SignalP"/>
    </source>
</evidence>
<accession>A0A858RD15</accession>
<organism evidence="3 4">
    <name type="scientific">Luteolibacter luteus</name>
    <dbReference type="NCBI Taxonomy" id="2728835"/>
    <lineage>
        <taxon>Bacteria</taxon>
        <taxon>Pseudomonadati</taxon>
        <taxon>Verrucomicrobiota</taxon>
        <taxon>Verrucomicrobiia</taxon>
        <taxon>Verrucomicrobiales</taxon>
        <taxon>Verrucomicrobiaceae</taxon>
        <taxon>Luteolibacter</taxon>
    </lineage>
</organism>
<name>A0A858RD15_9BACT</name>
<keyword evidence="4" id="KW-1185">Reference proteome</keyword>
<dbReference type="EMBL" id="CP051774">
    <property type="protein sequence ID" value="QJE94494.1"/>
    <property type="molecule type" value="Genomic_DNA"/>
</dbReference>
<feature type="chain" id="PRO_5032741981" evidence="1">
    <location>
        <begin position="29"/>
        <end position="204"/>
    </location>
</feature>
<dbReference type="RefSeq" id="WP_169452715.1">
    <property type="nucleotide sequence ID" value="NZ_CP051774.1"/>
</dbReference>
<dbReference type="Pfam" id="PF07589">
    <property type="entry name" value="PEP-CTERM"/>
    <property type="match status" value="1"/>
</dbReference>
<sequence length="204" mass="21338">MTLTHPYKFKAILAALGLAAAAAASSEAAVITADFSDTPFTVTQVNTYISLNVEEGTASYGVDGWAQFIMAFQNSEDSEPFLWTMSIGQGVMMDGVYTAKMAAGELVDPDAEYGYGPYMASGELGNWAEGGRGFVGFRVANGSGGFNYGYADVSYDPSGSLSLHGFSYDNTGGGISTSAVPEPSSILLSGAGVTALLLRRRRRA</sequence>
<evidence type="ECO:0000313" key="4">
    <source>
        <dbReference type="Proteomes" id="UP000501812"/>
    </source>
</evidence>
<dbReference type="Proteomes" id="UP000501812">
    <property type="component" value="Chromosome"/>
</dbReference>